<dbReference type="Proteomes" id="UP000317494">
    <property type="component" value="Unassembled WGS sequence"/>
</dbReference>
<protein>
    <recommendedName>
        <fullName evidence="1">MINDY deubiquitinase domain-containing protein</fullName>
    </recommendedName>
</protein>
<dbReference type="VEuPathDB" id="FungiDB:SeMB42_g01744"/>
<reference evidence="2 3" key="1">
    <citation type="journal article" date="2019" name="Sci. Rep.">
        <title>Comparative genomics of chytrid fungi reveal insights into the obligate biotrophic and pathogenic lifestyle of Synchytrium endobioticum.</title>
        <authorList>
            <person name="van de Vossenberg B.T.L.H."/>
            <person name="Warris S."/>
            <person name="Nguyen H.D.T."/>
            <person name="van Gent-Pelzer M.P.E."/>
            <person name="Joly D.L."/>
            <person name="van de Geest H.C."/>
            <person name="Bonants P.J.M."/>
            <person name="Smith D.S."/>
            <person name="Levesque C.A."/>
            <person name="van der Lee T.A.J."/>
        </authorList>
    </citation>
    <scope>NUCLEOTIDE SEQUENCE [LARGE SCALE GENOMIC DNA]</scope>
    <source>
        <strain evidence="2 3">MB42</strain>
    </source>
</reference>
<feature type="domain" description="MINDY deubiquitinase" evidence="1">
    <location>
        <begin position="177"/>
        <end position="261"/>
    </location>
</feature>
<comment type="caution">
    <text evidence="2">The sequence shown here is derived from an EMBL/GenBank/DDBJ whole genome shotgun (WGS) entry which is preliminary data.</text>
</comment>
<proteinExistence type="predicted"/>
<dbReference type="GO" id="GO:0071108">
    <property type="term" value="P:protein K48-linked deubiquitination"/>
    <property type="evidence" value="ECO:0007669"/>
    <property type="project" value="TreeGrafter"/>
</dbReference>
<evidence type="ECO:0000313" key="2">
    <source>
        <dbReference type="EMBL" id="TPX51967.1"/>
    </source>
</evidence>
<accession>A0A507DL93</accession>
<dbReference type="EMBL" id="QEAN01000047">
    <property type="protein sequence ID" value="TPX51967.1"/>
    <property type="molecule type" value="Genomic_DNA"/>
</dbReference>
<evidence type="ECO:0000259" key="1">
    <source>
        <dbReference type="Pfam" id="PF04424"/>
    </source>
</evidence>
<dbReference type="InterPro" id="IPR007518">
    <property type="entry name" value="MINDY"/>
</dbReference>
<feature type="domain" description="MINDY deubiquitinase" evidence="1">
    <location>
        <begin position="18"/>
        <end position="173"/>
    </location>
</feature>
<keyword evidence="3" id="KW-1185">Reference proteome</keyword>
<dbReference type="GO" id="GO:0016807">
    <property type="term" value="F:cysteine-type carboxypeptidase activity"/>
    <property type="evidence" value="ECO:0007669"/>
    <property type="project" value="TreeGrafter"/>
</dbReference>
<dbReference type="AlphaFoldDB" id="A0A507DL93"/>
<evidence type="ECO:0000313" key="3">
    <source>
        <dbReference type="Proteomes" id="UP000317494"/>
    </source>
</evidence>
<gene>
    <name evidence="2" type="ORF">SeMB42_g01744</name>
</gene>
<dbReference type="GO" id="GO:0071944">
    <property type="term" value="C:cell periphery"/>
    <property type="evidence" value="ECO:0007669"/>
    <property type="project" value="TreeGrafter"/>
</dbReference>
<dbReference type="GO" id="GO:0004843">
    <property type="term" value="F:cysteine-type deubiquitinase activity"/>
    <property type="evidence" value="ECO:0007669"/>
    <property type="project" value="InterPro"/>
</dbReference>
<dbReference type="STRING" id="286115.A0A507DL93"/>
<dbReference type="InterPro" id="IPR033979">
    <property type="entry name" value="MINDY_domain"/>
</dbReference>
<organism evidence="2 3">
    <name type="scientific">Synchytrium endobioticum</name>
    <dbReference type="NCBI Taxonomy" id="286115"/>
    <lineage>
        <taxon>Eukaryota</taxon>
        <taxon>Fungi</taxon>
        <taxon>Fungi incertae sedis</taxon>
        <taxon>Chytridiomycota</taxon>
        <taxon>Chytridiomycota incertae sedis</taxon>
        <taxon>Chytridiomycetes</taxon>
        <taxon>Synchytriales</taxon>
        <taxon>Synchytriaceae</taxon>
        <taxon>Synchytrium</taxon>
    </lineage>
</organism>
<dbReference type="PANTHER" id="PTHR18063">
    <property type="entry name" value="NF-E2 INDUCIBLE PROTEIN"/>
    <property type="match status" value="1"/>
</dbReference>
<dbReference type="Pfam" id="PF04424">
    <property type="entry name" value="MINDY_DUB"/>
    <property type="match status" value="2"/>
</dbReference>
<name>A0A507DL93_9FUNG</name>
<dbReference type="GO" id="GO:1990380">
    <property type="term" value="F:K48-linked deubiquitinase activity"/>
    <property type="evidence" value="ECO:0007669"/>
    <property type="project" value="InterPro"/>
</dbReference>
<dbReference type="PANTHER" id="PTHR18063:SF6">
    <property type="entry name" value="UBIQUITIN CARBOXYL-TERMINAL HYDROLASE"/>
    <property type="match status" value="1"/>
</dbReference>
<dbReference type="GO" id="GO:0005829">
    <property type="term" value="C:cytosol"/>
    <property type="evidence" value="ECO:0007669"/>
    <property type="project" value="TreeGrafter"/>
</dbReference>
<sequence length="357" mass="40185">MGSTPTATTTCHDTTQDSYELKSVSVTIANQTFQLNLLTQNLNGPCPLISLANVLILRREIRLRPDLETISYHYLVDLLGDLLLRKRPHPPAANASSDTAHTDDIIANFTQNLQDVIDILPSLQHGLDVNVKFDSPYSFELTPALLVFDLFDVKLVHGWTVDPLHADTYKHLVQECGMLCEAFLNSTASQLTVHGLNLLAESLPPESPCVLFRNNHFHTILNRAGRLYTLVTDQGFSRTDAVVWESLTNIQGDSQFYDAHFRKFVPPDRMPALPSHMHAPQASLGMDDLRDYAELQDSRHPDHMHGHDADLALALAMQQQQEDELRQRGYPAPQQMQPPVVNHSRPLKQHKNKCILM</sequence>